<evidence type="ECO:0008006" key="8">
    <source>
        <dbReference type="Google" id="ProtNLM"/>
    </source>
</evidence>
<dbReference type="RefSeq" id="WP_114827800.1">
    <property type="nucleotide sequence ID" value="NZ_QQTO01000019.1"/>
</dbReference>
<dbReference type="AlphaFoldDB" id="A0A370LCJ8"/>
<dbReference type="InterPro" id="IPR001129">
    <property type="entry name" value="Membr-assoc_MAPEG"/>
</dbReference>
<evidence type="ECO:0000256" key="3">
    <source>
        <dbReference type="ARBA" id="ARBA00022989"/>
    </source>
</evidence>
<organism evidence="6 7">
    <name type="scientific">Bosea caraganae</name>
    <dbReference type="NCBI Taxonomy" id="2763117"/>
    <lineage>
        <taxon>Bacteria</taxon>
        <taxon>Pseudomonadati</taxon>
        <taxon>Pseudomonadota</taxon>
        <taxon>Alphaproteobacteria</taxon>
        <taxon>Hyphomicrobiales</taxon>
        <taxon>Boseaceae</taxon>
        <taxon>Bosea</taxon>
    </lineage>
</organism>
<gene>
    <name evidence="6" type="ORF">DWE98_03915</name>
</gene>
<feature type="transmembrane region" description="Helical" evidence="5">
    <location>
        <begin position="114"/>
        <end position="135"/>
    </location>
</feature>
<evidence type="ECO:0000256" key="5">
    <source>
        <dbReference type="SAM" id="Phobius"/>
    </source>
</evidence>
<keyword evidence="7" id="KW-1185">Reference proteome</keyword>
<evidence type="ECO:0000313" key="6">
    <source>
        <dbReference type="EMBL" id="RDJ29687.1"/>
    </source>
</evidence>
<keyword evidence="2 5" id="KW-0812">Transmembrane</keyword>
<name>A0A370LCJ8_9HYPH</name>
<accession>A0A370LCJ8</accession>
<dbReference type="SUPFAM" id="SSF161084">
    <property type="entry name" value="MAPEG domain-like"/>
    <property type="match status" value="1"/>
</dbReference>
<evidence type="ECO:0000256" key="1">
    <source>
        <dbReference type="ARBA" id="ARBA00004370"/>
    </source>
</evidence>
<dbReference type="Proteomes" id="UP000255207">
    <property type="component" value="Unassembled WGS sequence"/>
</dbReference>
<comment type="caution">
    <text evidence="6">The sequence shown here is derived from an EMBL/GenBank/DDBJ whole genome shotgun (WGS) entry which is preliminary data.</text>
</comment>
<dbReference type="GO" id="GO:0016020">
    <property type="term" value="C:membrane"/>
    <property type="evidence" value="ECO:0007669"/>
    <property type="project" value="UniProtKB-SubCell"/>
</dbReference>
<evidence type="ECO:0000256" key="4">
    <source>
        <dbReference type="ARBA" id="ARBA00023136"/>
    </source>
</evidence>
<dbReference type="Pfam" id="PF01124">
    <property type="entry name" value="MAPEG"/>
    <property type="match status" value="1"/>
</dbReference>
<keyword evidence="4 5" id="KW-0472">Membrane</keyword>
<proteinExistence type="predicted"/>
<feature type="transmembrane region" description="Helical" evidence="5">
    <location>
        <begin position="6"/>
        <end position="25"/>
    </location>
</feature>
<sequence>MTLKLIYPALAQILWTFIVLGIVFVRRRRAFLDKAVSPADVAVSTERYPEPARLAAANYTNQFEAPVLFFALIMVAMEVGAVGTLMAVLAWLFVLSRVVHTFVHVGSNRLHLRAIVFGLGIACLVCMWISILTTML</sequence>
<evidence type="ECO:0000256" key="2">
    <source>
        <dbReference type="ARBA" id="ARBA00022692"/>
    </source>
</evidence>
<evidence type="ECO:0000313" key="7">
    <source>
        <dbReference type="Proteomes" id="UP000255207"/>
    </source>
</evidence>
<keyword evidence="3 5" id="KW-1133">Transmembrane helix</keyword>
<feature type="transmembrane region" description="Helical" evidence="5">
    <location>
        <begin position="67"/>
        <end position="94"/>
    </location>
</feature>
<dbReference type="OrthoDB" id="5516290at2"/>
<dbReference type="Gene3D" id="1.20.120.550">
    <property type="entry name" value="Membrane associated eicosanoid/glutathione metabolism-like domain"/>
    <property type="match status" value="1"/>
</dbReference>
<protein>
    <recommendedName>
        <fullName evidence="8">MAPEG family protein</fullName>
    </recommendedName>
</protein>
<reference evidence="7" key="1">
    <citation type="submission" date="2018-07" db="EMBL/GenBank/DDBJ databases">
        <authorList>
            <person name="Safronova V.I."/>
            <person name="Chirak E.R."/>
            <person name="Sazanova A.L."/>
        </authorList>
    </citation>
    <scope>NUCLEOTIDE SEQUENCE [LARGE SCALE GENOMIC DNA]</scope>
    <source>
        <strain evidence="7">RCAM04685</strain>
    </source>
</reference>
<dbReference type="EMBL" id="QQTP01000001">
    <property type="protein sequence ID" value="RDJ29687.1"/>
    <property type="molecule type" value="Genomic_DNA"/>
</dbReference>
<dbReference type="InterPro" id="IPR023352">
    <property type="entry name" value="MAPEG-like_dom_sf"/>
</dbReference>
<comment type="subcellular location">
    <subcellularLocation>
        <location evidence="1">Membrane</location>
    </subcellularLocation>
</comment>